<dbReference type="OrthoDB" id="9769602at2"/>
<feature type="domain" description="Methyltransferase type 11" evidence="2">
    <location>
        <begin position="74"/>
        <end position="174"/>
    </location>
</feature>
<dbReference type="SUPFAM" id="SSF53335">
    <property type="entry name" value="S-adenosyl-L-methionine-dependent methyltransferases"/>
    <property type="match status" value="1"/>
</dbReference>
<sequence length="272" mass="30070">MATRDADASRRAIMYGSGDLSASKLFSGHFINFGYWPHDVVPGRITLDQRTASQADLYREVLRRADIGGNDAVLEVGCGIGVGAALVLREFGPQRLVGLDLSDDQVARAERVNADVLAAQPGRLSFRQGSAFDMPFPREVFDSCISVEAAQHFEDLPGFASEVIRILKPGGRLTLTTFFTTADDSAQRLAPLIETIRNGVDVVTPIGSFAETLRTTGFEPVEVESIGEHVWHGYDAWMLHTGYENHWCRNWFRAYQDGRLDYYIVSAVKPAI</sequence>
<dbReference type="EMBL" id="WEGI01000023">
    <property type="protein sequence ID" value="MQY31750.1"/>
    <property type="molecule type" value="Genomic_DNA"/>
</dbReference>
<gene>
    <name evidence="3" type="primary">eryG</name>
    <name evidence="3" type="ORF">NRB56_73600</name>
</gene>
<evidence type="ECO:0000313" key="3">
    <source>
        <dbReference type="EMBL" id="MQY31750.1"/>
    </source>
</evidence>
<evidence type="ECO:0000259" key="2">
    <source>
        <dbReference type="Pfam" id="PF08241"/>
    </source>
</evidence>
<dbReference type="GO" id="GO:0032259">
    <property type="term" value="P:methylation"/>
    <property type="evidence" value="ECO:0007669"/>
    <property type="project" value="UniProtKB-KW"/>
</dbReference>
<dbReference type="InterPro" id="IPR029063">
    <property type="entry name" value="SAM-dependent_MTases_sf"/>
</dbReference>
<accession>A0A7K0E0Y3</accession>
<dbReference type="PANTHER" id="PTHR44068">
    <property type="entry name" value="ZGC:194242"/>
    <property type="match status" value="1"/>
</dbReference>
<dbReference type="InterPro" id="IPR050447">
    <property type="entry name" value="Erg6_SMT_methyltransf"/>
</dbReference>
<dbReference type="EC" id="2.1.1.254" evidence="3"/>
<evidence type="ECO:0000313" key="4">
    <source>
        <dbReference type="Proteomes" id="UP000431401"/>
    </source>
</evidence>
<keyword evidence="1 3" id="KW-0808">Transferase</keyword>
<comment type="caution">
    <text evidence="3">The sequence shown here is derived from an EMBL/GenBank/DDBJ whole genome shotgun (WGS) entry which is preliminary data.</text>
</comment>
<dbReference type="GO" id="GO:0008757">
    <property type="term" value="F:S-adenosylmethionine-dependent methyltransferase activity"/>
    <property type="evidence" value="ECO:0007669"/>
    <property type="project" value="InterPro"/>
</dbReference>
<dbReference type="GO" id="GO:0102307">
    <property type="term" value="F:erythromycin 3''-o-methyltransferase activity"/>
    <property type="evidence" value="ECO:0007669"/>
    <property type="project" value="UniProtKB-EC"/>
</dbReference>
<keyword evidence="3" id="KW-0489">Methyltransferase</keyword>
<organism evidence="3 4">
    <name type="scientific">Nocardia aurantia</name>
    <dbReference type="NCBI Taxonomy" id="2585199"/>
    <lineage>
        <taxon>Bacteria</taxon>
        <taxon>Bacillati</taxon>
        <taxon>Actinomycetota</taxon>
        <taxon>Actinomycetes</taxon>
        <taxon>Mycobacteriales</taxon>
        <taxon>Nocardiaceae</taxon>
        <taxon>Nocardia</taxon>
    </lineage>
</organism>
<dbReference type="Gene3D" id="3.40.50.150">
    <property type="entry name" value="Vaccinia Virus protein VP39"/>
    <property type="match status" value="1"/>
</dbReference>
<dbReference type="InterPro" id="IPR013216">
    <property type="entry name" value="Methyltransf_11"/>
</dbReference>
<dbReference type="Proteomes" id="UP000431401">
    <property type="component" value="Unassembled WGS sequence"/>
</dbReference>
<evidence type="ECO:0000256" key="1">
    <source>
        <dbReference type="ARBA" id="ARBA00022679"/>
    </source>
</evidence>
<dbReference type="RefSeq" id="WP_153348969.1">
    <property type="nucleotide sequence ID" value="NZ_WEGI01000023.1"/>
</dbReference>
<reference evidence="3 4" key="1">
    <citation type="submission" date="2019-10" db="EMBL/GenBank/DDBJ databases">
        <title>Nocardia macrotermitis sp. nov. and Nocardia aurantia sp. nov., isolated from the gut of fungus growing-termite Macrotermes natalensis.</title>
        <authorList>
            <person name="Benndorf R."/>
            <person name="Schwitalla J."/>
            <person name="Martin K."/>
            <person name="De Beer W."/>
            <person name="Kaster A.-K."/>
            <person name="Vollmers J."/>
            <person name="Poulsen M."/>
            <person name="Beemelmanns C."/>
        </authorList>
    </citation>
    <scope>NUCLEOTIDE SEQUENCE [LARGE SCALE GENOMIC DNA]</scope>
    <source>
        <strain evidence="3 4">RB56</strain>
    </source>
</reference>
<dbReference type="AlphaFoldDB" id="A0A7K0E0Y3"/>
<dbReference type="CDD" id="cd02440">
    <property type="entry name" value="AdoMet_MTases"/>
    <property type="match status" value="1"/>
</dbReference>
<protein>
    <submittedName>
        <fullName evidence="3">Erythromycin 3''-O-methyltransferase</fullName>
        <ecNumber evidence="3">2.1.1.254</ecNumber>
    </submittedName>
</protein>
<keyword evidence="4" id="KW-1185">Reference proteome</keyword>
<proteinExistence type="predicted"/>
<dbReference type="PANTHER" id="PTHR44068:SF11">
    <property type="entry name" value="GERANYL DIPHOSPHATE 2-C-METHYLTRANSFERASE"/>
    <property type="match status" value="1"/>
</dbReference>
<name>A0A7K0E0Y3_9NOCA</name>
<dbReference type="Pfam" id="PF08241">
    <property type="entry name" value="Methyltransf_11"/>
    <property type="match status" value="1"/>
</dbReference>